<dbReference type="Proteomes" id="UP000637720">
    <property type="component" value="Unassembled WGS sequence"/>
</dbReference>
<comment type="caution">
    <text evidence="1">The sequence shown here is derived from an EMBL/GenBank/DDBJ whole genome shotgun (WGS) entry which is preliminary data.</text>
</comment>
<dbReference type="Gene3D" id="4.10.280.10">
    <property type="entry name" value="Helix-loop-helix DNA-binding domain"/>
    <property type="match status" value="1"/>
</dbReference>
<dbReference type="InterPro" id="IPR037208">
    <property type="entry name" value="Spo0E-like_sf"/>
</dbReference>
<dbReference type="GO" id="GO:0046983">
    <property type="term" value="F:protein dimerization activity"/>
    <property type="evidence" value="ECO:0007669"/>
    <property type="project" value="InterPro"/>
</dbReference>
<dbReference type="AlphaFoldDB" id="A0A8J3BJP3"/>
<dbReference type="GO" id="GO:0043937">
    <property type="term" value="P:regulation of sporulation"/>
    <property type="evidence" value="ECO:0007669"/>
    <property type="project" value="InterPro"/>
</dbReference>
<reference evidence="1" key="2">
    <citation type="submission" date="2020-09" db="EMBL/GenBank/DDBJ databases">
        <authorList>
            <person name="Sun Q."/>
            <person name="Ohkuma M."/>
        </authorList>
    </citation>
    <scope>NUCLEOTIDE SEQUENCE</scope>
    <source>
        <strain evidence="1">JCM 14719</strain>
    </source>
</reference>
<dbReference type="SUPFAM" id="SSF140500">
    <property type="entry name" value="BAS1536-like"/>
    <property type="match status" value="1"/>
</dbReference>
<organism evidence="1 2">
    <name type="scientific">Calditerricola satsumensis</name>
    <dbReference type="NCBI Taxonomy" id="373054"/>
    <lineage>
        <taxon>Bacteria</taxon>
        <taxon>Bacillati</taxon>
        <taxon>Bacillota</taxon>
        <taxon>Bacilli</taxon>
        <taxon>Bacillales</taxon>
        <taxon>Bacillaceae</taxon>
        <taxon>Calditerricola</taxon>
    </lineage>
</organism>
<gene>
    <name evidence="1" type="ORF">GCM10007043_22950</name>
</gene>
<evidence type="ECO:0000313" key="2">
    <source>
        <dbReference type="Proteomes" id="UP000637720"/>
    </source>
</evidence>
<protein>
    <recommendedName>
        <fullName evidence="3">Aspartyl-phosphate phosphatase Spo0E family protein</fullName>
    </recommendedName>
</protein>
<proteinExistence type="predicted"/>
<evidence type="ECO:0008006" key="3">
    <source>
        <dbReference type="Google" id="ProtNLM"/>
    </source>
</evidence>
<dbReference type="EMBL" id="BMOF01000076">
    <property type="protein sequence ID" value="GGK08281.1"/>
    <property type="molecule type" value="Genomic_DNA"/>
</dbReference>
<sequence>MRAIHQELLAQIEALRSEMVALAMRHGFDHPGVLALSQRIDQLLNQWTRLCQAEESRRAWQAHRFRIREAVACYA</sequence>
<dbReference type="InterPro" id="IPR036638">
    <property type="entry name" value="HLH_DNA-bd_sf"/>
</dbReference>
<dbReference type="Pfam" id="PF09388">
    <property type="entry name" value="SpoOE-like"/>
    <property type="match status" value="1"/>
</dbReference>
<name>A0A8J3BJP3_9BACI</name>
<reference evidence="1" key="1">
    <citation type="journal article" date="2014" name="Int. J. Syst. Evol. Microbiol.">
        <title>Complete genome sequence of Corynebacterium casei LMG S-19264T (=DSM 44701T), isolated from a smear-ripened cheese.</title>
        <authorList>
            <consortium name="US DOE Joint Genome Institute (JGI-PGF)"/>
            <person name="Walter F."/>
            <person name="Albersmeier A."/>
            <person name="Kalinowski J."/>
            <person name="Ruckert C."/>
        </authorList>
    </citation>
    <scope>NUCLEOTIDE SEQUENCE</scope>
    <source>
        <strain evidence="1">JCM 14719</strain>
    </source>
</reference>
<accession>A0A8J3BJP3</accession>
<keyword evidence="2" id="KW-1185">Reference proteome</keyword>
<evidence type="ECO:0000313" key="1">
    <source>
        <dbReference type="EMBL" id="GGK08281.1"/>
    </source>
</evidence>
<dbReference type="InterPro" id="IPR018540">
    <property type="entry name" value="Spo0E-like"/>
</dbReference>
<dbReference type="RefSeq" id="WP_229725867.1">
    <property type="nucleotide sequence ID" value="NZ_BMOF01000076.1"/>
</dbReference>